<proteinExistence type="predicted"/>
<evidence type="ECO:0000259" key="1">
    <source>
        <dbReference type="PROSITE" id="PS51186"/>
    </source>
</evidence>
<dbReference type="Pfam" id="PF00583">
    <property type="entry name" value="Acetyltransf_1"/>
    <property type="match status" value="1"/>
</dbReference>
<dbReference type="EMBL" id="MEIA01000126">
    <property type="protein sequence ID" value="OJF13964.1"/>
    <property type="molecule type" value="Genomic_DNA"/>
</dbReference>
<name>A0A1K0GRX0_9ACTN</name>
<sequence>MFSIDAVEWTVSPVAVEAELVPLAERCLEADGGLPMSADPDFLRRRWTGGAVTTVQICSTREPSDDATELPRGPTDAVACPPVPHRPVGRLLAAGAVRPTSGDGSDPWAGGATFVGLVDPEVRACGLGSRLLDWGLAEGRRRGGSVTVETESLTGESLRLFEGRGLRQVFAEDVLRFGFDVGARRVPEAVWPGGTTFAAWSDANAERFFRVYEAAFRERPGFPGWNAERWIAWVTGDDEFRPEWSVLATVPTLGGDAGLGGDVGLDHDVGFVIAAVGWIVQVGVVPAARGRGLGSALVTEVLRRMRAGGADEAWLDVNVDNPAGRLYRRLGFEDRGRRARFRAG</sequence>
<evidence type="ECO:0000313" key="2">
    <source>
        <dbReference type="EMBL" id="OJF13964.1"/>
    </source>
</evidence>
<organism evidence="2 3">
    <name type="scientific">Couchioplanes caeruleus subsp. caeruleus</name>
    <dbReference type="NCBI Taxonomy" id="56427"/>
    <lineage>
        <taxon>Bacteria</taxon>
        <taxon>Bacillati</taxon>
        <taxon>Actinomycetota</taxon>
        <taxon>Actinomycetes</taxon>
        <taxon>Micromonosporales</taxon>
        <taxon>Micromonosporaceae</taxon>
        <taxon>Couchioplanes</taxon>
    </lineage>
</organism>
<dbReference type="SUPFAM" id="SSF55729">
    <property type="entry name" value="Acyl-CoA N-acyltransferases (Nat)"/>
    <property type="match status" value="2"/>
</dbReference>
<dbReference type="GO" id="GO:0008999">
    <property type="term" value="F:protein-N-terminal-alanine acetyltransferase activity"/>
    <property type="evidence" value="ECO:0007669"/>
    <property type="project" value="TreeGrafter"/>
</dbReference>
<gene>
    <name evidence="2" type="ORF">BG844_12330</name>
</gene>
<feature type="domain" description="N-acetyltransferase" evidence="1">
    <location>
        <begin position="195"/>
        <end position="344"/>
    </location>
</feature>
<accession>A0A1K0GRX0</accession>
<dbReference type="CDD" id="cd04301">
    <property type="entry name" value="NAT_SF"/>
    <property type="match status" value="1"/>
</dbReference>
<dbReference type="PANTHER" id="PTHR43617:SF20">
    <property type="entry name" value="N-ALPHA-ACETYLTRANSFERASE RIMI"/>
    <property type="match status" value="1"/>
</dbReference>
<evidence type="ECO:0000313" key="3">
    <source>
        <dbReference type="Proteomes" id="UP000182486"/>
    </source>
</evidence>
<dbReference type="InterPro" id="IPR050276">
    <property type="entry name" value="MshD_Acetyltransferase"/>
</dbReference>
<protein>
    <recommendedName>
        <fullName evidence="1">N-acetyltransferase domain-containing protein</fullName>
    </recommendedName>
</protein>
<comment type="caution">
    <text evidence="2">The sequence shown here is derived from an EMBL/GenBank/DDBJ whole genome shotgun (WGS) entry which is preliminary data.</text>
</comment>
<dbReference type="InterPro" id="IPR016181">
    <property type="entry name" value="Acyl_CoA_acyltransferase"/>
</dbReference>
<dbReference type="InterPro" id="IPR000182">
    <property type="entry name" value="GNAT_dom"/>
</dbReference>
<dbReference type="AlphaFoldDB" id="A0A1K0GRX0"/>
<dbReference type="PROSITE" id="PS51186">
    <property type="entry name" value="GNAT"/>
    <property type="match status" value="1"/>
</dbReference>
<keyword evidence="3" id="KW-1185">Reference proteome</keyword>
<dbReference type="Gene3D" id="3.40.630.30">
    <property type="match status" value="1"/>
</dbReference>
<dbReference type="PANTHER" id="PTHR43617">
    <property type="entry name" value="L-AMINO ACID N-ACETYLTRANSFERASE"/>
    <property type="match status" value="1"/>
</dbReference>
<reference evidence="2 3" key="1">
    <citation type="submission" date="2016-09" db="EMBL/GenBank/DDBJ databases">
        <title>Couchioplanes caeruleus draft genome sequence.</title>
        <authorList>
            <person name="Sheehan J."/>
            <person name="Caffrey P."/>
        </authorList>
    </citation>
    <scope>NUCLEOTIDE SEQUENCE [LARGE SCALE GENOMIC DNA]</scope>
    <source>
        <strain evidence="2 3">DSM 43634</strain>
    </source>
</reference>
<dbReference type="Proteomes" id="UP000182486">
    <property type="component" value="Unassembled WGS sequence"/>
</dbReference>